<dbReference type="PROSITE" id="PS51455">
    <property type="entry name" value="PIPK"/>
    <property type="match status" value="1"/>
</dbReference>
<dbReference type="GO" id="GO:0005886">
    <property type="term" value="C:plasma membrane"/>
    <property type="evidence" value="ECO:0007669"/>
    <property type="project" value="TreeGrafter"/>
</dbReference>
<dbReference type="AlphaFoldDB" id="A0AAV7K5T0"/>
<gene>
    <name evidence="3" type="ORF">LOD99_1187</name>
</gene>
<comment type="caution">
    <text evidence="3">The sequence shown here is derived from an EMBL/GenBank/DDBJ whole genome shotgun (WGS) entry which is preliminary data.</text>
</comment>
<feature type="domain" description="PIPK" evidence="2">
    <location>
        <begin position="7"/>
        <end position="386"/>
    </location>
</feature>
<keyword evidence="1" id="KW-0067">ATP-binding</keyword>
<dbReference type="InterPro" id="IPR002498">
    <property type="entry name" value="PInositol-4-P-4/5-kinase_core"/>
</dbReference>
<dbReference type="PANTHER" id="PTHR23086:SF101">
    <property type="entry name" value="LP03320P-RELATED"/>
    <property type="match status" value="1"/>
</dbReference>
<accession>A0AAV7K5T0</accession>
<dbReference type="SMART" id="SM00330">
    <property type="entry name" value="PIPKc"/>
    <property type="match status" value="1"/>
</dbReference>
<reference evidence="3 4" key="1">
    <citation type="journal article" date="2023" name="BMC Biol.">
        <title>The compact genome of the sponge Oopsacas minuta (Hexactinellida) is lacking key metazoan core genes.</title>
        <authorList>
            <person name="Santini S."/>
            <person name="Schenkelaars Q."/>
            <person name="Jourda C."/>
            <person name="Duchesne M."/>
            <person name="Belahbib H."/>
            <person name="Rocher C."/>
            <person name="Selva M."/>
            <person name="Riesgo A."/>
            <person name="Vervoort M."/>
            <person name="Leys S.P."/>
            <person name="Kodjabachian L."/>
            <person name="Le Bivic A."/>
            <person name="Borchiellini C."/>
            <person name="Claverie J.M."/>
            <person name="Renard E."/>
        </authorList>
    </citation>
    <scope>NUCLEOTIDE SEQUENCE [LARGE SCALE GENOMIC DNA]</scope>
    <source>
        <strain evidence="3">SPO-2</strain>
    </source>
</reference>
<sequence>MAEISNLNYTTSEHMEILSCLQLGIEHALLNTKGKKDILMRDFNSIESTSFPKEGSGKTPSHNSNSFTFKSYASETFHHLRKQFGINQNEFIDSICQMPLKALHNPGASGSLLFITEDDNYILKTVSDKEARFLQQLLPGYWMNLHQNSKTLIPKFFGLFGYQTVIRSMRFVIMNNVLPTNIKYQLKYDLKGSSYHRKAPETEVAQGAMPPTQKDIDFQDKFPKGIIMTEDKRDLLMDVLKRDCDVLESFDIMDYSLLVGVHNVTQVLKEAENVAQVSCTIKKPRSILRSRMSINMNSCYDCPTIKNSIELATHLATVPPGGFPAKLPDGDFVILFIGVIDILQNFRAKKRIEHAVKSIVINKETISVQKPSFYAKRFLRFMKEEVIVEEVKKSKKGVTFGVVRRRSLVEVNSFDEETTIPEDYPDRPGSAEGERKMGMLKRQSVIQNETILNESEQEVKAVAMDRARKTLKISRQTALDVSI</sequence>
<keyword evidence="1" id="KW-0808">Transferase</keyword>
<evidence type="ECO:0000256" key="1">
    <source>
        <dbReference type="PROSITE-ProRule" id="PRU00781"/>
    </source>
</evidence>
<dbReference type="PANTHER" id="PTHR23086">
    <property type="entry name" value="PHOSPHATIDYLINOSITOL-4-PHOSPHATE 5-KINASE"/>
    <property type="match status" value="1"/>
</dbReference>
<dbReference type="Gene3D" id="3.30.800.10">
    <property type="entry name" value="Phosphatidylinositol Phosphate Kinase II Beta"/>
    <property type="match status" value="1"/>
</dbReference>
<dbReference type="GO" id="GO:0005524">
    <property type="term" value="F:ATP binding"/>
    <property type="evidence" value="ECO:0007669"/>
    <property type="project" value="UniProtKB-UniRule"/>
</dbReference>
<dbReference type="EMBL" id="JAKMXF010000144">
    <property type="protein sequence ID" value="KAI6656388.1"/>
    <property type="molecule type" value="Genomic_DNA"/>
</dbReference>
<proteinExistence type="predicted"/>
<keyword evidence="1" id="KW-0547">Nucleotide-binding</keyword>
<dbReference type="GO" id="GO:0016308">
    <property type="term" value="F:1-phosphatidylinositol-4-phosphate 5-kinase activity"/>
    <property type="evidence" value="ECO:0007669"/>
    <property type="project" value="TreeGrafter"/>
</dbReference>
<dbReference type="InterPro" id="IPR027484">
    <property type="entry name" value="PInositol-4-P-5-kinase_N"/>
</dbReference>
<keyword evidence="4" id="KW-1185">Reference proteome</keyword>
<dbReference type="Gene3D" id="3.30.810.10">
    <property type="entry name" value="2-Layer Sandwich"/>
    <property type="match status" value="1"/>
</dbReference>
<dbReference type="SUPFAM" id="SSF56104">
    <property type="entry name" value="SAICAR synthase-like"/>
    <property type="match status" value="1"/>
</dbReference>
<evidence type="ECO:0000259" key="2">
    <source>
        <dbReference type="PROSITE" id="PS51455"/>
    </source>
</evidence>
<evidence type="ECO:0000313" key="3">
    <source>
        <dbReference type="EMBL" id="KAI6656388.1"/>
    </source>
</evidence>
<keyword evidence="1" id="KW-0418">Kinase</keyword>
<dbReference type="Pfam" id="PF01504">
    <property type="entry name" value="PIP5K"/>
    <property type="match status" value="1"/>
</dbReference>
<dbReference type="InterPro" id="IPR027483">
    <property type="entry name" value="PInositol-4-P-4/5-kinase_C_sf"/>
</dbReference>
<dbReference type="InterPro" id="IPR023610">
    <property type="entry name" value="PInositol-4/5-P-5/4-kinase"/>
</dbReference>
<dbReference type="GO" id="GO:0046854">
    <property type="term" value="P:phosphatidylinositol phosphate biosynthetic process"/>
    <property type="evidence" value="ECO:0007669"/>
    <property type="project" value="TreeGrafter"/>
</dbReference>
<protein>
    <submittedName>
        <fullName evidence="3">Phosphatidylinositol-4-phosphate 5-kinase type I</fullName>
    </submittedName>
</protein>
<evidence type="ECO:0000313" key="4">
    <source>
        <dbReference type="Proteomes" id="UP001165289"/>
    </source>
</evidence>
<name>A0AAV7K5T0_9METZ</name>
<dbReference type="Proteomes" id="UP001165289">
    <property type="component" value="Unassembled WGS sequence"/>
</dbReference>
<organism evidence="3 4">
    <name type="scientific">Oopsacas minuta</name>
    <dbReference type="NCBI Taxonomy" id="111878"/>
    <lineage>
        <taxon>Eukaryota</taxon>
        <taxon>Metazoa</taxon>
        <taxon>Porifera</taxon>
        <taxon>Hexactinellida</taxon>
        <taxon>Hexasterophora</taxon>
        <taxon>Lyssacinosida</taxon>
        <taxon>Leucopsacidae</taxon>
        <taxon>Oopsacas</taxon>
    </lineage>
</organism>